<dbReference type="VEuPathDB" id="AmoebaDB:NfTy_013340"/>
<comment type="caution">
    <text evidence="1">The sequence shown here is derived from an EMBL/GenBank/DDBJ whole genome shotgun (WGS) entry which is preliminary data.</text>
</comment>
<dbReference type="OrthoDB" id="10329846at2759"/>
<dbReference type="GeneID" id="68117810"/>
<evidence type="ECO:0000313" key="1">
    <source>
        <dbReference type="EMBL" id="KAF0983530.1"/>
    </source>
</evidence>
<accession>A0A6A5CD43</accession>
<sequence length="275" mass="33108">MYELQSRWNRLFTSVHFLFIQRTDIQSQLNFAKNVITTNGRLSLYCYDYKRNLHCIYERISSIFSHEDELLLENCLSTCHECFLQYFSILKDDSHTYHLLRKFNRNLEEFIFSQYGGRPSPNISNTIASQLMSTIPVISRLMGRTFNEKFILLNFSKSDNGPCIQVIQQYCNFKIIITEILLRDIMVSDFGDNFIKIRIDPLVFFRQRLNHVYYDVMLQQMRKVYERDYNRKKAKKAFKRSAVLTKNQNDKKEFIKYSTRAAKTNFKCFKYWYNQ</sequence>
<protein>
    <submittedName>
        <fullName evidence="1">Uncharacterized protein</fullName>
    </submittedName>
</protein>
<dbReference type="EMBL" id="VFQX01000006">
    <property type="protein sequence ID" value="KAF0983530.1"/>
    <property type="molecule type" value="Genomic_DNA"/>
</dbReference>
<dbReference type="RefSeq" id="XP_044568243.1">
    <property type="nucleotide sequence ID" value="XM_044700910.1"/>
</dbReference>
<keyword evidence="2" id="KW-1185">Reference proteome</keyword>
<dbReference type="VEuPathDB" id="AmoebaDB:NF0072670"/>
<dbReference type="VEuPathDB" id="AmoebaDB:FDP41_010595"/>
<reference evidence="1 2" key="1">
    <citation type="journal article" date="2019" name="Sci. Rep.">
        <title>Nanopore sequencing improves the draft genome of the human pathogenic amoeba Naegleria fowleri.</title>
        <authorList>
            <person name="Liechti N."/>
            <person name="Schurch N."/>
            <person name="Bruggmann R."/>
            <person name="Wittwer M."/>
        </authorList>
    </citation>
    <scope>NUCLEOTIDE SEQUENCE [LARGE SCALE GENOMIC DNA]</scope>
    <source>
        <strain evidence="1 2">ATCC 30894</strain>
    </source>
</reference>
<gene>
    <name evidence="1" type="ORF">FDP41_010595</name>
</gene>
<dbReference type="Proteomes" id="UP000444721">
    <property type="component" value="Unassembled WGS sequence"/>
</dbReference>
<dbReference type="AlphaFoldDB" id="A0A6A5CD43"/>
<evidence type="ECO:0000313" key="2">
    <source>
        <dbReference type="Proteomes" id="UP000444721"/>
    </source>
</evidence>
<organism evidence="1 2">
    <name type="scientific">Naegleria fowleri</name>
    <name type="common">Brain eating amoeba</name>
    <dbReference type="NCBI Taxonomy" id="5763"/>
    <lineage>
        <taxon>Eukaryota</taxon>
        <taxon>Discoba</taxon>
        <taxon>Heterolobosea</taxon>
        <taxon>Tetramitia</taxon>
        <taxon>Eutetramitia</taxon>
        <taxon>Vahlkampfiidae</taxon>
        <taxon>Naegleria</taxon>
    </lineage>
</organism>
<name>A0A6A5CD43_NAEFO</name>
<proteinExistence type="predicted"/>